<reference evidence="2" key="1">
    <citation type="submission" date="2022-11" db="UniProtKB">
        <authorList>
            <consortium name="WormBaseParasite"/>
        </authorList>
    </citation>
    <scope>IDENTIFICATION</scope>
</reference>
<evidence type="ECO:0000313" key="1">
    <source>
        <dbReference type="Proteomes" id="UP000887572"/>
    </source>
</evidence>
<dbReference type="AlphaFoldDB" id="A0A914ICI5"/>
<name>A0A914ICI5_GLORO</name>
<sequence length="209" mass="24001">MWTNAAIFCAVKSIRHWFLPSKLVWRFISSADNQALVCRSNWHILAFHRIGGQSGIGFAVQIGTFWRFIASADNLALLLPFKLAHFGVLLHRRTNWHWFCRSNWRILAFHLIGGQSGISLPFKLAHFGVSSHRRTIWHSSHRRTIWHCFCRSNWHILAFCRIGGQSGIAFAVQIGTFWRFSASADNLALVLPFHGAFWRFISSAGTVQR</sequence>
<dbReference type="Proteomes" id="UP000887572">
    <property type="component" value="Unplaced"/>
</dbReference>
<keyword evidence="1" id="KW-1185">Reference proteome</keyword>
<protein>
    <submittedName>
        <fullName evidence="2">Uncharacterized protein</fullName>
    </submittedName>
</protein>
<dbReference type="WBParaSite" id="Gr19_v10_g9348.t1">
    <property type="protein sequence ID" value="Gr19_v10_g9348.t1"/>
    <property type="gene ID" value="Gr19_v10_g9348"/>
</dbReference>
<accession>A0A914ICI5</accession>
<evidence type="ECO:0000313" key="2">
    <source>
        <dbReference type="WBParaSite" id="Gr19_v10_g9348.t1"/>
    </source>
</evidence>
<proteinExistence type="predicted"/>
<organism evidence="1 2">
    <name type="scientific">Globodera rostochiensis</name>
    <name type="common">Golden nematode worm</name>
    <name type="synonym">Heterodera rostochiensis</name>
    <dbReference type="NCBI Taxonomy" id="31243"/>
    <lineage>
        <taxon>Eukaryota</taxon>
        <taxon>Metazoa</taxon>
        <taxon>Ecdysozoa</taxon>
        <taxon>Nematoda</taxon>
        <taxon>Chromadorea</taxon>
        <taxon>Rhabditida</taxon>
        <taxon>Tylenchina</taxon>
        <taxon>Tylenchomorpha</taxon>
        <taxon>Tylenchoidea</taxon>
        <taxon>Heteroderidae</taxon>
        <taxon>Heteroderinae</taxon>
        <taxon>Globodera</taxon>
    </lineage>
</organism>